<organism evidence="6 7">
    <name type="scientific">Dysgonomonas hofstadii</name>
    <dbReference type="NCBI Taxonomy" id="637886"/>
    <lineage>
        <taxon>Bacteria</taxon>
        <taxon>Pseudomonadati</taxon>
        <taxon>Bacteroidota</taxon>
        <taxon>Bacteroidia</taxon>
        <taxon>Bacteroidales</taxon>
        <taxon>Dysgonomonadaceae</taxon>
        <taxon>Dysgonomonas</taxon>
    </lineage>
</organism>
<dbReference type="GO" id="GO:0046872">
    <property type="term" value="F:metal ion binding"/>
    <property type="evidence" value="ECO:0007669"/>
    <property type="project" value="UniProtKB-KW"/>
</dbReference>
<proteinExistence type="predicted"/>
<evidence type="ECO:0000256" key="2">
    <source>
        <dbReference type="ARBA" id="ARBA00022723"/>
    </source>
</evidence>
<keyword evidence="2" id="KW-0479">Metal-binding</keyword>
<keyword evidence="4" id="KW-0411">Iron-sulfur</keyword>
<dbReference type="GO" id="GO:0005737">
    <property type="term" value="C:cytoplasm"/>
    <property type="evidence" value="ECO:0007669"/>
    <property type="project" value="UniProtKB-ARBA"/>
</dbReference>
<dbReference type="PIRSF" id="PIRSF009180">
    <property type="entry name" value="UCP009180"/>
    <property type="match status" value="1"/>
</dbReference>
<dbReference type="PANTHER" id="PTHR46491:SF3">
    <property type="entry name" value="CDGSH IRON-SULFUR DOMAIN-CONTAINING PROTEIN 3, MITOCHONDRIAL"/>
    <property type="match status" value="1"/>
</dbReference>
<dbReference type="Proteomes" id="UP000555103">
    <property type="component" value="Unassembled WGS sequence"/>
</dbReference>
<keyword evidence="3" id="KW-0408">Iron</keyword>
<evidence type="ECO:0000256" key="1">
    <source>
        <dbReference type="ARBA" id="ARBA00022714"/>
    </source>
</evidence>
<evidence type="ECO:0000313" key="6">
    <source>
        <dbReference type="EMBL" id="MBB4037053.1"/>
    </source>
</evidence>
<dbReference type="Pfam" id="PF06902">
    <property type="entry name" value="Fer4_19"/>
    <property type="match status" value="1"/>
</dbReference>
<sequence>MEIKNTKRIKVLENGPYEVTGGIPLNQLRFVPDRQGVSMAYEEGCRFLLQEKYNLCRCGRSKSKPFCDGTHLEGFYGKETATHQTYDQMAGFIEGKHINLLDAESLCAVARFCDTNGTTWNLVEESETAETNEIVVRQCCDCPSGRLTAVTKDGKAIEPELPQEVSILEDPAAEVRGPIWVKGGISVEGADGRPYPVRNRMTLCRCGKSKNKPFCDGRHMQNQGEILE</sequence>
<dbReference type="SMART" id="SM00704">
    <property type="entry name" value="ZnF_CDGSH"/>
    <property type="match status" value="2"/>
</dbReference>
<dbReference type="AlphaFoldDB" id="A0A840CYN5"/>
<dbReference type="Gene3D" id="3.40.5.90">
    <property type="entry name" value="CDGSH iron-sulfur domain, mitoNEET-type"/>
    <property type="match status" value="2"/>
</dbReference>
<dbReference type="InterPro" id="IPR052950">
    <property type="entry name" value="CISD"/>
</dbReference>
<dbReference type="Pfam" id="PF09360">
    <property type="entry name" value="zf-CDGSH"/>
    <property type="match status" value="2"/>
</dbReference>
<evidence type="ECO:0000313" key="7">
    <source>
        <dbReference type="Proteomes" id="UP000555103"/>
    </source>
</evidence>
<evidence type="ECO:0000256" key="3">
    <source>
        <dbReference type="ARBA" id="ARBA00023004"/>
    </source>
</evidence>
<dbReference type="InterPro" id="IPR016548">
    <property type="entry name" value="UCP009180"/>
</dbReference>
<dbReference type="GO" id="GO:0051537">
    <property type="term" value="F:2 iron, 2 sulfur cluster binding"/>
    <property type="evidence" value="ECO:0007669"/>
    <property type="project" value="UniProtKB-KW"/>
</dbReference>
<dbReference type="EMBL" id="JACIEP010000010">
    <property type="protein sequence ID" value="MBB4037053.1"/>
    <property type="molecule type" value="Genomic_DNA"/>
</dbReference>
<dbReference type="PANTHER" id="PTHR46491">
    <property type="entry name" value="CDGSH IRON SULFUR DOMAIN PROTEIN HOMOLOG"/>
    <property type="match status" value="1"/>
</dbReference>
<keyword evidence="7" id="KW-1185">Reference proteome</keyword>
<evidence type="ECO:0000259" key="5">
    <source>
        <dbReference type="SMART" id="SM00704"/>
    </source>
</evidence>
<dbReference type="RefSeq" id="WP_183307930.1">
    <property type="nucleotide sequence ID" value="NZ_JACIEP010000010.1"/>
</dbReference>
<gene>
    <name evidence="6" type="ORF">GGR21_002967</name>
</gene>
<accession>A0A840CYN5</accession>
<keyword evidence="1" id="KW-0001">2Fe-2S</keyword>
<comment type="caution">
    <text evidence="6">The sequence shown here is derived from an EMBL/GenBank/DDBJ whole genome shotgun (WGS) entry which is preliminary data.</text>
</comment>
<feature type="domain" description="Iron-binding zinc finger CDGSH type" evidence="5">
    <location>
        <begin position="188"/>
        <end position="225"/>
    </location>
</feature>
<feature type="domain" description="Iron-binding zinc finger CDGSH type" evidence="5">
    <location>
        <begin position="35"/>
        <end position="77"/>
    </location>
</feature>
<dbReference type="InterPro" id="IPR010693">
    <property type="entry name" value="Divergent_4Fe-4S_mono-cluster"/>
</dbReference>
<reference evidence="6 7" key="1">
    <citation type="submission" date="2020-08" db="EMBL/GenBank/DDBJ databases">
        <title>Genomic Encyclopedia of Type Strains, Phase IV (KMG-IV): sequencing the most valuable type-strain genomes for metagenomic binning, comparative biology and taxonomic classification.</title>
        <authorList>
            <person name="Goeker M."/>
        </authorList>
    </citation>
    <scope>NUCLEOTIDE SEQUENCE [LARGE SCALE GENOMIC DNA]</scope>
    <source>
        <strain evidence="6 7">DSM 104969</strain>
    </source>
</reference>
<name>A0A840CYN5_9BACT</name>
<protein>
    <submittedName>
        <fullName evidence="6">CDGSH-type Zn-finger protein</fullName>
    </submittedName>
</protein>
<dbReference type="InterPro" id="IPR042216">
    <property type="entry name" value="MitoNEET_CISD"/>
</dbReference>
<evidence type="ECO:0000256" key="4">
    <source>
        <dbReference type="ARBA" id="ARBA00023014"/>
    </source>
</evidence>
<dbReference type="InterPro" id="IPR018967">
    <property type="entry name" value="FeS-contain_CDGSH-typ"/>
</dbReference>